<evidence type="ECO:0000313" key="3">
    <source>
        <dbReference type="Proteomes" id="UP000241769"/>
    </source>
</evidence>
<evidence type="ECO:0000313" key="2">
    <source>
        <dbReference type="EMBL" id="PRP78415.1"/>
    </source>
</evidence>
<proteinExistence type="predicted"/>
<organism evidence="2 3">
    <name type="scientific">Planoprotostelium fungivorum</name>
    <dbReference type="NCBI Taxonomy" id="1890364"/>
    <lineage>
        <taxon>Eukaryota</taxon>
        <taxon>Amoebozoa</taxon>
        <taxon>Evosea</taxon>
        <taxon>Variosea</taxon>
        <taxon>Cavosteliida</taxon>
        <taxon>Cavosteliaceae</taxon>
        <taxon>Planoprotostelium</taxon>
    </lineage>
</organism>
<gene>
    <name evidence="2" type="ORF">PROFUN_13719</name>
</gene>
<dbReference type="InParanoid" id="A0A2P6N389"/>
<sequence length="70" mass="7966">MEKHSAETGKQGKGESETFNGKRSEGKDNTRSNRLSLSYVWRGHQYQYLCISEFGLCNDDIHSLQLSALK</sequence>
<name>A0A2P6N389_9EUKA</name>
<evidence type="ECO:0000256" key="1">
    <source>
        <dbReference type="SAM" id="MobiDB-lite"/>
    </source>
</evidence>
<reference evidence="2 3" key="1">
    <citation type="journal article" date="2018" name="Genome Biol. Evol.">
        <title>Multiple Roots of Fruiting Body Formation in Amoebozoa.</title>
        <authorList>
            <person name="Hillmann F."/>
            <person name="Forbes G."/>
            <person name="Novohradska S."/>
            <person name="Ferling I."/>
            <person name="Riege K."/>
            <person name="Groth M."/>
            <person name="Westermann M."/>
            <person name="Marz M."/>
            <person name="Spaller T."/>
            <person name="Winckler T."/>
            <person name="Schaap P."/>
            <person name="Glockner G."/>
        </authorList>
    </citation>
    <scope>NUCLEOTIDE SEQUENCE [LARGE SCALE GENOMIC DNA]</scope>
    <source>
        <strain evidence="2 3">Jena</strain>
    </source>
</reference>
<protein>
    <submittedName>
        <fullName evidence="2">Uncharacterized protein</fullName>
    </submittedName>
</protein>
<keyword evidence="3" id="KW-1185">Reference proteome</keyword>
<dbReference type="EMBL" id="MDYQ01000225">
    <property type="protein sequence ID" value="PRP78415.1"/>
    <property type="molecule type" value="Genomic_DNA"/>
</dbReference>
<feature type="region of interest" description="Disordered" evidence="1">
    <location>
        <begin position="1"/>
        <end position="30"/>
    </location>
</feature>
<accession>A0A2P6N389</accession>
<dbReference type="AlphaFoldDB" id="A0A2P6N389"/>
<dbReference type="Proteomes" id="UP000241769">
    <property type="component" value="Unassembled WGS sequence"/>
</dbReference>
<comment type="caution">
    <text evidence="2">The sequence shown here is derived from an EMBL/GenBank/DDBJ whole genome shotgun (WGS) entry which is preliminary data.</text>
</comment>